<dbReference type="EMBL" id="JAPEUY010000021">
    <property type="protein sequence ID" value="KAJ4362365.1"/>
    <property type="molecule type" value="Genomic_DNA"/>
</dbReference>
<evidence type="ECO:0000313" key="3">
    <source>
        <dbReference type="EMBL" id="KAJ4362365.1"/>
    </source>
</evidence>
<gene>
    <name evidence="3" type="ORF">N0V83_010458</name>
</gene>
<dbReference type="PANTHER" id="PTHR14336:SF8">
    <property type="entry name" value="PROTEIN OPY1"/>
    <property type="match status" value="1"/>
</dbReference>
<name>A0A9W8XZN2_9PLEO</name>
<organism evidence="3 4">
    <name type="scientific">Neocucurbitaria cava</name>
    <dbReference type="NCBI Taxonomy" id="798079"/>
    <lineage>
        <taxon>Eukaryota</taxon>
        <taxon>Fungi</taxon>
        <taxon>Dikarya</taxon>
        <taxon>Ascomycota</taxon>
        <taxon>Pezizomycotina</taxon>
        <taxon>Dothideomycetes</taxon>
        <taxon>Pleosporomycetidae</taxon>
        <taxon>Pleosporales</taxon>
        <taxon>Pleosporineae</taxon>
        <taxon>Cucurbitariaceae</taxon>
        <taxon>Neocucurbitaria</taxon>
    </lineage>
</organism>
<feature type="region of interest" description="Disordered" evidence="1">
    <location>
        <begin position="162"/>
        <end position="223"/>
    </location>
</feature>
<feature type="domain" description="PH" evidence="2">
    <location>
        <begin position="62"/>
        <end position="159"/>
    </location>
</feature>
<dbReference type="InterPro" id="IPR011993">
    <property type="entry name" value="PH-like_dom_sf"/>
</dbReference>
<dbReference type="InterPro" id="IPR051707">
    <property type="entry name" value="PI-Interact_SigTrans_Reg"/>
</dbReference>
<dbReference type="SUPFAM" id="SSF50729">
    <property type="entry name" value="PH domain-like"/>
    <property type="match status" value="2"/>
</dbReference>
<feature type="region of interest" description="Disordered" evidence="1">
    <location>
        <begin position="392"/>
        <end position="418"/>
    </location>
</feature>
<feature type="compositionally biased region" description="Polar residues" evidence="1">
    <location>
        <begin position="393"/>
        <end position="418"/>
    </location>
</feature>
<comment type="caution">
    <text evidence="3">The sequence shown here is derived from an EMBL/GenBank/DDBJ whole genome shotgun (WGS) entry which is preliminary data.</text>
</comment>
<reference evidence="3" key="1">
    <citation type="submission" date="2022-10" db="EMBL/GenBank/DDBJ databases">
        <title>Tapping the CABI collections for fungal endophytes: first genome assemblies for Collariella, Neodidymelliopsis, Ascochyta clinopodiicola, Didymella pomorum, Didymosphaeria variabile, Neocosmospora piperis and Neocucurbitaria cava.</title>
        <authorList>
            <person name="Hill R."/>
        </authorList>
    </citation>
    <scope>NUCLEOTIDE SEQUENCE</scope>
    <source>
        <strain evidence="3">IMI 356814</strain>
    </source>
</reference>
<proteinExistence type="predicted"/>
<dbReference type="PROSITE" id="PS50003">
    <property type="entry name" value="PH_DOMAIN"/>
    <property type="match status" value="2"/>
</dbReference>
<keyword evidence="4" id="KW-1185">Reference proteome</keyword>
<dbReference type="CDD" id="cd13298">
    <property type="entry name" value="PH1_PH_fungal"/>
    <property type="match status" value="1"/>
</dbReference>
<feature type="region of interest" description="Disordered" evidence="1">
    <location>
        <begin position="241"/>
        <end position="268"/>
    </location>
</feature>
<dbReference type="SMART" id="SM00233">
    <property type="entry name" value="PH"/>
    <property type="match status" value="2"/>
</dbReference>
<dbReference type="AlphaFoldDB" id="A0A9W8XZN2"/>
<dbReference type="PANTHER" id="PTHR14336">
    <property type="entry name" value="TANDEM PH DOMAIN CONTAINING PROTEIN"/>
    <property type="match status" value="1"/>
</dbReference>
<protein>
    <recommendedName>
        <fullName evidence="2">PH domain-containing protein</fullName>
    </recommendedName>
</protein>
<feature type="compositionally biased region" description="Low complexity" evidence="1">
    <location>
        <begin position="191"/>
        <end position="208"/>
    </location>
</feature>
<feature type="compositionally biased region" description="Low complexity" evidence="1">
    <location>
        <begin position="251"/>
        <end position="263"/>
    </location>
</feature>
<dbReference type="Pfam" id="PF00169">
    <property type="entry name" value="PH"/>
    <property type="match status" value="2"/>
</dbReference>
<sequence>MATLAEQGAPQTPAKHMTVRSAGMRLDTLAQPHFDHIKAAAASSSIGVMSPVNQNGCFEFDRIIKAGTVVKRTRKTKSWKPIYVVLRPNCLSIYKDKDETKLRHQINLSEITAVARQRDSKKKMDHVFGIFSPARNYHLGASTDREAQDWVDLIRAEARIDEDEGEPMLMSPTPAKKTFPDFDTARRENVASSSSEAEPRPSSSMAPETMHSARRPSQALNYSGNEHGSISDFDFSDTGFQGSVNSLPPKSSQQRRNVSQQSNIGTTPDDERVAYHGWLYVLKSKGGVRQWKKAWVVLRPKCLAFYKNEEEYSASLIIPFSSIIDAVDIDPVSRSKQYCMQVICEEKNFKFCAADENSLAKWLGAFKSLLLKKKEAEQKRAALQAAPKAGTVVQPTQKPAPTTSTIMSSSVQQSLTIK</sequence>
<dbReference type="Proteomes" id="UP001140560">
    <property type="component" value="Unassembled WGS sequence"/>
</dbReference>
<dbReference type="InterPro" id="IPR001849">
    <property type="entry name" value="PH_domain"/>
</dbReference>
<feature type="compositionally biased region" description="Basic and acidic residues" evidence="1">
    <location>
        <begin position="178"/>
        <end position="189"/>
    </location>
</feature>
<dbReference type="CDD" id="cd13299">
    <property type="entry name" value="PH2_PH_fungal"/>
    <property type="match status" value="1"/>
</dbReference>
<feature type="domain" description="PH" evidence="2">
    <location>
        <begin position="272"/>
        <end position="371"/>
    </location>
</feature>
<evidence type="ECO:0000313" key="4">
    <source>
        <dbReference type="Proteomes" id="UP001140560"/>
    </source>
</evidence>
<accession>A0A9W8XZN2</accession>
<evidence type="ECO:0000256" key="1">
    <source>
        <dbReference type="SAM" id="MobiDB-lite"/>
    </source>
</evidence>
<evidence type="ECO:0000259" key="2">
    <source>
        <dbReference type="PROSITE" id="PS50003"/>
    </source>
</evidence>
<dbReference type="OrthoDB" id="2157866at2759"/>
<feature type="compositionally biased region" description="Polar residues" evidence="1">
    <location>
        <begin position="241"/>
        <end position="250"/>
    </location>
</feature>
<dbReference type="Gene3D" id="2.30.29.30">
    <property type="entry name" value="Pleckstrin-homology domain (PH domain)/Phosphotyrosine-binding domain (PTB)"/>
    <property type="match status" value="2"/>
</dbReference>